<organism evidence="1 2">
    <name type="scientific">Phanerochaete carnosa (strain HHB-10118-sp)</name>
    <name type="common">White-rot fungus</name>
    <name type="synonym">Peniophora carnosa</name>
    <dbReference type="NCBI Taxonomy" id="650164"/>
    <lineage>
        <taxon>Eukaryota</taxon>
        <taxon>Fungi</taxon>
        <taxon>Dikarya</taxon>
        <taxon>Basidiomycota</taxon>
        <taxon>Agaricomycotina</taxon>
        <taxon>Agaricomycetes</taxon>
        <taxon>Polyporales</taxon>
        <taxon>Phanerochaetaceae</taxon>
        <taxon>Phanerochaete</taxon>
    </lineage>
</organism>
<dbReference type="STRING" id="650164.K5WHX4"/>
<dbReference type="HOGENOM" id="CLU_026252_1_1_1"/>
<dbReference type="GeneID" id="18914556"/>
<dbReference type="KEGG" id="pco:PHACADRAFT_249088"/>
<evidence type="ECO:0000313" key="1">
    <source>
        <dbReference type="EMBL" id="EKM58955.1"/>
    </source>
</evidence>
<dbReference type="InParanoid" id="K5WHX4"/>
<dbReference type="EMBL" id="JH930469">
    <property type="protein sequence ID" value="EKM58955.1"/>
    <property type="molecule type" value="Genomic_DNA"/>
</dbReference>
<name>K5WHX4_PHACS</name>
<dbReference type="NCBIfam" id="TIGR00756">
    <property type="entry name" value="PPR"/>
    <property type="match status" value="1"/>
</dbReference>
<keyword evidence="2" id="KW-1185">Reference proteome</keyword>
<dbReference type="Gene3D" id="1.25.40.10">
    <property type="entry name" value="Tetratricopeptide repeat domain"/>
    <property type="match status" value="1"/>
</dbReference>
<protein>
    <recommendedName>
        <fullName evidence="3">Pentacotripeptide-repeat region of PRORP domain-containing protein</fullName>
    </recommendedName>
</protein>
<sequence>MVHGQLRAAYSLYSRMQDEGYIPPQQIQASMVVLYKLSTGNSTWSLTGAAEKAFAQESFDEEEFRYLLRIISSVTRLPPAVYDDLIQLFIKSRGKENYTLSSKTESLLAYIRTRRERMGEVRETNFPAEEGPLADRTTAHEQELKMLLNMAKKDPEIAPIIHSTIRRMRHNDEAHGRTLYNIMMSALADRRRYADVFSVYNMMIRGDKSILPNAYTFGILFRLASRFSGPRTIHSRKTKAPKDVPTMRALFRDMVYCHRIQTGKDVTSRTPAINGSLMNKILRTFIEAGDFAAAYVALRSYAVFKIPVLLATYRAVIGAIMQRLRHEHPYVHLWNDPGRFWSYRFLGSPPTVPEEINVGVMDGVLKFGTKAALQLDPIELYSDVYLQYIADAVSHYVATKDDRDIPELTYRKVWNARRKHPSYRMPTAVSLLGLVHSPVDVWSTQPLLRILNRAIFASRPSRFLPDARIVSVEIRNARTEMLPAFAPPSKESQKARLLNM</sequence>
<proteinExistence type="predicted"/>
<evidence type="ECO:0008006" key="3">
    <source>
        <dbReference type="Google" id="ProtNLM"/>
    </source>
</evidence>
<dbReference type="AlphaFoldDB" id="K5WHX4"/>
<dbReference type="InterPro" id="IPR002885">
    <property type="entry name" value="PPR_rpt"/>
</dbReference>
<dbReference type="OrthoDB" id="185373at2759"/>
<dbReference type="RefSeq" id="XP_007391541.1">
    <property type="nucleotide sequence ID" value="XM_007391479.1"/>
</dbReference>
<dbReference type="Proteomes" id="UP000008370">
    <property type="component" value="Unassembled WGS sequence"/>
</dbReference>
<dbReference type="InterPro" id="IPR011990">
    <property type="entry name" value="TPR-like_helical_dom_sf"/>
</dbReference>
<reference evidence="1 2" key="1">
    <citation type="journal article" date="2012" name="BMC Genomics">
        <title>Comparative genomics of the white-rot fungi, Phanerochaete carnosa and P. chrysosporium, to elucidate the genetic basis of the distinct wood types they colonize.</title>
        <authorList>
            <person name="Suzuki H."/>
            <person name="MacDonald J."/>
            <person name="Syed K."/>
            <person name="Salamov A."/>
            <person name="Hori C."/>
            <person name="Aerts A."/>
            <person name="Henrissat B."/>
            <person name="Wiebenga A."/>
            <person name="vanKuyk P.A."/>
            <person name="Barry K."/>
            <person name="Lindquist E."/>
            <person name="LaButti K."/>
            <person name="Lapidus A."/>
            <person name="Lucas S."/>
            <person name="Coutinho P."/>
            <person name="Gong Y."/>
            <person name="Samejima M."/>
            <person name="Mahadevan R."/>
            <person name="Abou-Zaid M."/>
            <person name="de Vries R.P."/>
            <person name="Igarashi K."/>
            <person name="Yadav J.S."/>
            <person name="Grigoriev I.V."/>
            <person name="Master E.R."/>
        </authorList>
    </citation>
    <scope>NUCLEOTIDE SEQUENCE [LARGE SCALE GENOMIC DNA]</scope>
    <source>
        <strain evidence="1 2">HHB-10118-sp</strain>
    </source>
</reference>
<gene>
    <name evidence="1" type="ORF">PHACADRAFT_249088</name>
</gene>
<accession>K5WHX4</accession>
<evidence type="ECO:0000313" key="2">
    <source>
        <dbReference type="Proteomes" id="UP000008370"/>
    </source>
</evidence>